<name>A0ABW8MH16_9BURK</name>
<dbReference type="InterPro" id="IPR000120">
    <property type="entry name" value="Amidase"/>
</dbReference>
<comment type="caution">
    <text evidence="2">The sequence shown here is derived from an EMBL/GenBank/DDBJ whole genome shotgun (WGS) entry which is preliminary data.</text>
</comment>
<sequence length="463" mass="48630">MNEGIDALETARQVREGSLSAITVVERTLDAIAESNPPLNAFSGVYAEQALMEGARVDAAVAQGRNPGHLAGVPFAVKSLFDIKGLPTIAGAAARSNCPPAKADAFLLAQLKRQGAILVGTAHMDELACGATGENPHFGAVCNPHDPSRMTGGSSGGSAAVIAAGMVPLALGSDTNGSIRAPAALCGVWGVKPTFGRLSRQGALPYANSLDCMGGFANSVRDLALLYDCLQGFDALDDQQVRAPVDAVGLVAGSPDLRVGVMTGYFERYANDESWTAVELVARTFLTCSAVPFAVEEMQLVRSAAAIISNVEAAAAHEELLASHADTLSARLKTRLLAGALSPAKWYLRAREYQRAFRARMEALLARYDVLLAPCTPFPAPTFGTESLLVKGESLEPAKHLGMLTQPISFAGLPVVTAPVFMGAALPVGVQLIAAPWREDRCFHAARQIDQAVACQRPVDLSR</sequence>
<dbReference type="NCBIfam" id="NF006631">
    <property type="entry name" value="PRK09201.1"/>
    <property type="match status" value="1"/>
</dbReference>
<dbReference type="InterPro" id="IPR036928">
    <property type="entry name" value="AS_sf"/>
</dbReference>
<feature type="domain" description="Amidase" evidence="1">
    <location>
        <begin position="24"/>
        <end position="442"/>
    </location>
</feature>
<evidence type="ECO:0000259" key="1">
    <source>
        <dbReference type="Pfam" id="PF01425"/>
    </source>
</evidence>
<dbReference type="SUPFAM" id="SSF75304">
    <property type="entry name" value="Amidase signature (AS) enzymes"/>
    <property type="match status" value="1"/>
</dbReference>
<reference evidence="2 3" key="1">
    <citation type="submission" date="2024-11" db="EMBL/GenBank/DDBJ databases">
        <title>Using genomics to understand microbial adaptation to soil warming.</title>
        <authorList>
            <person name="Deangelis K.M. PhD."/>
        </authorList>
    </citation>
    <scope>NUCLEOTIDE SEQUENCE [LARGE SCALE GENOMIC DNA]</scope>
    <source>
        <strain evidence="2 3">GAS97</strain>
    </source>
</reference>
<dbReference type="PANTHER" id="PTHR11895">
    <property type="entry name" value="TRANSAMIDASE"/>
    <property type="match status" value="1"/>
</dbReference>
<gene>
    <name evidence="2" type="ORF">ABH943_002620</name>
</gene>
<dbReference type="Proteomes" id="UP001620514">
    <property type="component" value="Unassembled WGS sequence"/>
</dbReference>
<evidence type="ECO:0000313" key="3">
    <source>
        <dbReference type="Proteomes" id="UP001620514"/>
    </source>
</evidence>
<dbReference type="RefSeq" id="WP_404606906.1">
    <property type="nucleotide sequence ID" value="NZ_JBIYDN010000006.1"/>
</dbReference>
<proteinExistence type="predicted"/>
<accession>A0ABW8MH16</accession>
<evidence type="ECO:0000313" key="2">
    <source>
        <dbReference type="EMBL" id="MFK4442604.1"/>
    </source>
</evidence>
<dbReference type="Pfam" id="PF01425">
    <property type="entry name" value="Amidase"/>
    <property type="match status" value="1"/>
</dbReference>
<keyword evidence="3" id="KW-1185">Reference proteome</keyword>
<dbReference type="Gene3D" id="3.90.1300.10">
    <property type="entry name" value="Amidase signature (AS) domain"/>
    <property type="match status" value="1"/>
</dbReference>
<protein>
    <submittedName>
        <fullName evidence="2">AtzE family amidohydrolase</fullName>
    </submittedName>
</protein>
<dbReference type="InterPro" id="IPR023631">
    <property type="entry name" value="Amidase_dom"/>
</dbReference>
<dbReference type="PANTHER" id="PTHR11895:SF172">
    <property type="entry name" value="GLUTAMYL-TRNA(GLN) AMIDOTRANSFERASE"/>
    <property type="match status" value="1"/>
</dbReference>
<dbReference type="NCBIfam" id="TIGR02715">
    <property type="entry name" value="amido_AtzE"/>
    <property type="match status" value="1"/>
</dbReference>
<organism evidence="2 3">
    <name type="scientific">Caballeronia udeis</name>
    <dbReference type="NCBI Taxonomy" id="1232866"/>
    <lineage>
        <taxon>Bacteria</taxon>
        <taxon>Pseudomonadati</taxon>
        <taxon>Pseudomonadota</taxon>
        <taxon>Betaproteobacteria</taxon>
        <taxon>Burkholderiales</taxon>
        <taxon>Burkholderiaceae</taxon>
        <taxon>Caballeronia</taxon>
    </lineage>
</organism>
<dbReference type="InterPro" id="IPR014087">
    <property type="entry name" value="Carboxybiuret_hydro_AtzE"/>
</dbReference>
<dbReference type="EMBL" id="JBIYDN010000006">
    <property type="protein sequence ID" value="MFK4442604.1"/>
    <property type="molecule type" value="Genomic_DNA"/>
</dbReference>